<gene>
    <name evidence="2" type="ORF">D2V17_06375</name>
</gene>
<dbReference type="RefSeq" id="WP_119592259.1">
    <property type="nucleotide sequence ID" value="NZ_QXFM01000064.1"/>
</dbReference>
<dbReference type="Proteomes" id="UP000265366">
    <property type="component" value="Unassembled WGS sequence"/>
</dbReference>
<keyword evidence="2" id="KW-0132">Cell division</keyword>
<sequence length="101" mass="10537">MSNVTITISGRQYTVACGAGEEAHVERLGALIESKIAGMGNTAAQPEARMLLYAALLLADETQEATERARAAEEALAQDYEATAARLEALAGQLENAGQAS</sequence>
<dbReference type="InterPro" id="IPR042233">
    <property type="entry name" value="Cell_div_ZapA_N"/>
</dbReference>
<evidence type="ECO:0000256" key="1">
    <source>
        <dbReference type="SAM" id="Coils"/>
    </source>
</evidence>
<dbReference type="OrthoDB" id="9797575at2"/>
<name>A0A3A1P5Q3_9SPHN</name>
<dbReference type="InterPro" id="IPR007838">
    <property type="entry name" value="Cell_div_ZapA-like"/>
</dbReference>
<evidence type="ECO:0000313" key="3">
    <source>
        <dbReference type="Proteomes" id="UP000265366"/>
    </source>
</evidence>
<dbReference type="EMBL" id="QXFM01000064">
    <property type="protein sequence ID" value="RIV89450.1"/>
    <property type="molecule type" value="Genomic_DNA"/>
</dbReference>
<proteinExistence type="predicted"/>
<feature type="coiled-coil region" evidence="1">
    <location>
        <begin position="70"/>
        <end position="97"/>
    </location>
</feature>
<dbReference type="Gene3D" id="3.30.160.880">
    <property type="entry name" value="Cell division protein ZapA protomer, N-terminal domain"/>
    <property type="match status" value="1"/>
</dbReference>
<organism evidence="2 3">
    <name type="scientific">Aurantiacibacter xanthus</name>
    <dbReference type="NCBI Taxonomy" id="1784712"/>
    <lineage>
        <taxon>Bacteria</taxon>
        <taxon>Pseudomonadati</taxon>
        <taxon>Pseudomonadota</taxon>
        <taxon>Alphaproteobacteria</taxon>
        <taxon>Sphingomonadales</taxon>
        <taxon>Erythrobacteraceae</taxon>
        <taxon>Aurantiacibacter</taxon>
    </lineage>
</organism>
<protein>
    <submittedName>
        <fullName evidence="2">Cell division protein ZapA</fullName>
    </submittedName>
</protein>
<accession>A0A3A1P5Q3</accession>
<dbReference type="InterPro" id="IPR036192">
    <property type="entry name" value="Cell_div_ZapA-like_sf"/>
</dbReference>
<dbReference type="Pfam" id="PF05164">
    <property type="entry name" value="ZapA"/>
    <property type="match status" value="1"/>
</dbReference>
<keyword evidence="2" id="KW-0131">Cell cycle</keyword>
<dbReference type="SUPFAM" id="SSF102829">
    <property type="entry name" value="Cell division protein ZapA-like"/>
    <property type="match status" value="1"/>
</dbReference>
<dbReference type="GO" id="GO:0051301">
    <property type="term" value="P:cell division"/>
    <property type="evidence" value="ECO:0007669"/>
    <property type="project" value="UniProtKB-KW"/>
</dbReference>
<evidence type="ECO:0000313" key="2">
    <source>
        <dbReference type="EMBL" id="RIV89450.1"/>
    </source>
</evidence>
<keyword evidence="1" id="KW-0175">Coiled coil</keyword>
<reference evidence="2 3" key="1">
    <citation type="submission" date="2018-08" db="EMBL/GenBank/DDBJ databases">
        <title>Erythrobacter zhengii sp.nov., a bacterium isolated from deep-sea sediment.</title>
        <authorList>
            <person name="Fang C."/>
            <person name="Wu Y.-H."/>
            <person name="Sun C."/>
            <person name="Wang H."/>
            <person name="Cheng H."/>
            <person name="Meng F.-X."/>
            <person name="Wang C.-S."/>
            <person name="Xu X.-W."/>
        </authorList>
    </citation>
    <scope>NUCLEOTIDE SEQUENCE [LARGE SCALE GENOMIC DNA]</scope>
    <source>
        <strain evidence="2 3">CCTCC AB 2015396</strain>
    </source>
</reference>
<comment type="caution">
    <text evidence="2">The sequence shown here is derived from an EMBL/GenBank/DDBJ whole genome shotgun (WGS) entry which is preliminary data.</text>
</comment>
<dbReference type="AlphaFoldDB" id="A0A3A1P5Q3"/>
<keyword evidence="3" id="KW-1185">Reference proteome</keyword>